<dbReference type="RefSeq" id="WP_163988797.1">
    <property type="nucleotide sequence ID" value="NZ_WUEY01000009.1"/>
</dbReference>
<sequence length="364" mass="39497">MPSVITDNSRLSRAAQQLLVFTFLIGAFLFLPAKADAAACGSEIYAALRSPDIKTVQPIQIHCDIALSKSDVVRQRLYFNGSQSSGVTFDCGGATIDGTLRDALTIAIVSQQRPDHSWDAPKGVTIKNCTIKGDLRVQGLTANAQGDWLRQSSVQKGHTERAQADAPSDITLSNIDFISTGRIPLYVGIGTTGLTLLNSHFYGKLAGTAIYMEAESGMNKILDNTFDIQSNREDIAVDGSAKNIIANNTFINARNGGIFLYRNCGENGIIRHQPPQGNLIFDNTFKYAQGTRPEPSIWLNSRNGNSPVCSKDPKYPFGSSLSNLDFAKFNIVSGNRLIGNVDIKSMIKNDDSSNNVHDNIVSPH</sequence>
<gene>
    <name evidence="2" type="ORF">GR212_20495</name>
</gene>
<protein>
    <submittedName>
        <fullName evidence="2">Right-handed parallel beta-helix repeat-containing protein</fullName>
    </submittedName>
</protein>
<accession>A0A6L9U983</accession>
<comment type="caution">
    <text evidence="2">The sequence shown here is derived from an EMBL/GenBank/DDBJ whole genome shotgun (WGS) entry which is preliminary data.</text>
</comment>
<dbReference type="Gene3D" id="2.160.20.10">
    <property type="entry name" value="Single-stranded right-handed beta-helix, Pectin lyase-like"/>
    <property type="match status" value="1"/>
</dbReference>
<evidence type="ECO:0000313" key="3">
    <source>
        <dbReference type="Proteomes" id="UP000483035"/>
    </source>
</evidence>
<dbReference type="InterPro" id="IPR006626">
    <property type="entry name" value="PbH1"/>
</dbReference>
<reference evidence="2 3" key="1">
    <citation type="submission" date="2019-12" db="EMBL/GenBank/DDBJ databases">
        <title>Rhizobium genotypes associated with high levels of biological nitrogen fixation by grain legumes in a temperate-maritime cropping system.</title>
        <authorList>
            <person name="Maluk M."/>
            <person name="Francesc Ferrando Molina F."/>
            <person name="Lopez Del Egido L."/>
            <person name="Lafos M."/>
            <person name="Langarica-Fuentes A."/>
            <person name="Gebre Yohannes G."/>
            <person name="Young M.W."/>
            <person name="Martin P."/>
            <person name="Gantlett R."/>
            <person name="Kenicer G."/>
            <person name="Hawes C."/>
            <person name="Begg G.S."/>
            <person name="Quilliam R.S."/>
            <person name="Squire G.R."/>
            <person name="Poole P.S."/>
            <person name="Young P.W."/>
            <person name="Iannetta P.M."/>
            <person name="James E.K."/>
        </authorList>
    </citation>
    <scope>NUCLEOTIDE SEQUENCE [LARGE SCALE GENOMIC DNA]</scope>
    <source>
        <strain evidence="2 3">JHI1118</strain>
    </source>
</reference>
<dbReference type="InterPro" id="IPR012334">
    <property type="entry name" value="Pectin_lyas_fold"/>
</dbReference>
<dbReference type="EMBL" id="WUEY01000009">
    <property type="protein sequence ID" value="NEI71969.1"/>
    <property type="molecule type" value="Genomic_DNA"/>
</dbReference>
<evidence type="ECO:0000313" key="2">
    <source>
        <dbReference type="EMBL" id="NEI71969.1"/>
    </source>
</evidence>
<dbReference type="SUPFAM" id="SSF51126">
    <property type="entry name" value="Pectin lyase-like"/>
    <property type="match status" value="1"/>
</dbReference>
<proteinExistence type="predicted"/>
<dbReference type="Proteomes" id="UP000483035">
    <property type="component" value="Unassembled WGS sequence"/>
</dbReference>
<dbReference type="InterPro" id="IPR011050">
    <property type="entry name" value="Pectin_lyase_fold/virulence"/>
</dbReference>
<dbReference type="Pfam" id="PF13229">
    <property type="entry name" value="Beta_helix"/>
    <property type="match status" value="1"/>
</dbReference>
<name>A0A6L9U983_9HYPH</name>
<dbReference type="SMART" id="SM00710">
    <property type="entry name" value="PbH1"/>
    <property type="match status" value="4"/>
</dbReference>
<dbReference type="InterPro" id="IPR039448">
    <property type="entry name" value="Beta_helix"/>
</dbReference>
<feature type="domain" description="Right handed beta helix" evidence="1">
    <location>
        <begin position="123"/>
        <end position="271"/>
    </location>
</feature>
<dbReference type="AlphaFoldDB" id="A0A6L9U983"/>
<organism evidence="2 3">
    <name type="scientific">Rhizobium lusitanum</name>
    <dbReference type="NCBI Taxonomy" id="293958"/>
    <lineage>
        <taxon>Bacteria</taxon>
        <taxon>Pseudomonadati</taxon>
        <taxon>Pseudomonadota</taxon>
        <taxon>Alphaproteobacteria</taxon>
        <taxon>Hyphomicrobiales</taxon>
        <taxon>Rhizobiaceae</taxon>
        <taxon>Rhizobium/Agrobacterium group</taxon>
        <taxon>Rhizobium</taxon>
    </lineage>
</organism>
<evidence type="ECO:0000259" key="1">
    <source>
        <dbReference type="Pfam" id="PF13229"/>
    </source>
</evidence>